<gene>
    <name evidence="12" type="ORF">PAI11_24250</name>
</gene>
<dbReference type="CDD" id="cd03215">
    <property type="entry name" value="ABC_Carb_Monos_II"/>
    <property type="match status" value="1"/>
</dbReference>
<protein>
    <submittedName>
        <fullName evidence="12">Ribose ABC transport system ATP-binding protein RbsA (TC 3.A.1.2.1)</fullName>
    </submittedName>
</protein>
<keyword evidence="2" id="KW-0813">Transport</keyword>
<evidence type="ECO:0000256" key="1">
    <source>
        <dbReference type="ARBA" id="ARBA00004651"/>
    </source>
</evidence>
<dbReference type="Pfam" id="PF00005">
    <property type="entry name" value="ABC_tran"/>
    <property type="match status" value="2"/>
</dbReference>
<evidence type="ECO:0000256" key="9">
    <source>
        <dbReference type="ARBA" id="ARBA00023136"/>
    </source>
</evidence>
<feature type="transmembrane region" description="Helical" evidence="10">
    <location>
        <begin position="622"/>
        <end position="641"/>
    </location>
</feature>
<dbReference type="PANTHER" id="PTHR43790:SF9">
    <property type="entry name" value="GALACTOFURANOSE TRANSPORTER ATP-BINDING PROTEIN YTFR"/>
    <property type="match status" value="1"/>
</dbReference>
<dbReference type="InterPro" id="IPR003593">
    <property type="entry name" value="AAA+_ATPase"/>
</dbReference>
<feature type="transmembrane region" description="Helical" evidence="10">
    <location>
        <begin position="798"/>
        <end position="817"/>
    </location>
</feature>
<dbReference type="RefSeq" id="WP_007575365.1">
    <property type="nucleotide sequence ID" value="NZ_AGUD01000204.1"/>
</dbReference>
<accession>H0E6H5</accession>
<keyword evidence="5" id="KW-0677">Repeat</keyword>
<dbReference type="CDD" id="cd03216">
    <property type="entry name" value="ABC_Carb_Monos_I"/>
    <property type="match status" value="1"/>
</dbReference>
<keyword evidence="3" id="KW-1003">Cell membrane</keyword>
<dbReference type="PANTHER" id="PTHR43790">
    <property type="entry name" value="CARBOHYDRATE TRANSPORT ATP-BINDING PROTEIN MG119-RELATED"/>
    <property type="match status" value="1"/>
</dbReference>
<dbReference type="GO" id="GO:0005886">
    <property type="term" value="C:plasma membrane"/>
    <property type="evidence" value="ECO:0007669"/>
    <property type="project" value="UniProtKB-SubCell"/>
</dbReference>
<dbReference type="InterPro" id="IPR003439">
    <property type="entry name" value="ABC_transporter-like_ATP-bd"/>
</dbReference>
<dbReference type="SUPFAM" id="SSF52540">
    <property type="entry name" value="P-loop containing nucleoside triphosphate hydrolases"/>
    <property type="match status" value="2"/>
</dbReference>
<dbReference type="Proteomes" id="UP000005143">
    <property type="component" value="Unassembled WGS sequence"/>
</dbReference>
<dbReference type="PROSITE" id="PS00211">
    <property type="entry name" value="ABC_TRANSPORTER_1"/>
    <property type="match status" value="1"/>
</dbReference>
<evidence type="ECO:0000256" key="7">
    <source>
        <dbReference type="ARBA" id="ARBA00022840"/>
    </source>
</evidence>
<feature type="transmembrane region" description="Helical" evidence="10">
    <location>
        <begin position="648"/>
        <end position="671"/>
    </location>
</feature>
<evidence type="ECO:0000259" key="11">
    <source>
        <dbReference type="PROSITE" id="PS50893"/>
    </source>
</evidence>
<evidence type="ECO:0000256" key="2">
    <source>
        <dbReference type="ARBA" id="ARBA00022448"/>
    </source>
</evidence>
<dbReference type="CDD" id="cd06579">
    <property type="entry name" value="TM_PBP1_transp_AraH_like"/>
    <property type="match status" value="1"/>
</dbReference>
<name>H0E6H5_9ACTN</name>
<feature type="transmembrane region" description="Helical" evidence="10">
    <location>
        <begin position="823"/>
        <end position="842"/>
    </location>
</feature>
<evidence type="ECO:0000256" key="4">
    <source>
        <dbReference type="ARBA" id="ARBA00022692"/>
    </source>
</evidence>
<feature type="transmembrane region" description="Helical" evidence="10">
    <location>
        <begin position="540"/>
        <end position="558"/>
    </location>
</feature>
<keyword evidence="13" id="KW-1185">Reference proteome</keyword>
<comment type="caution">
    <text evidence="12">The sequence shown here is derived from an EMBL/GenBank/DDBJ whole genome shotgun (WGS) entry which is preliminary data.</text>
</comment>
<feature type="transmembrane region" description="Helical" evidence="10">
    <location>
        <begin position="570"/>
        <end position="591"/>
    </location>
</feature>
<dbReference type="InterPro" id="IPR001851">
    <property type="entry name" value="ABC_transp_permease"/>
</dbReference>
<feature type="transmembrane region" description="Helical" evidence="10">
    <location>
        <begin position="772"/>
        <end position="791"/>
    </location>
</feature>
<organism evidence="12 13">
    <name type="scientific">Patulibacter medicamentivorans</name>
    <dbReference type="NCBI Taxonomy" id="1097667"/>
    <lineage>
        <taxon>Bacteria</taxon>
        <taxon>Bacillati</taxon>
        <taxon>Actinomycetota</taxon>
        <taxon>Thermoleophilia</taxon>
        <taxon>Solirubrobacterales</taxon>
        <taxon>Patulibacteraceae</taxon>
        <taxon>Patulibacter</taxon>
    </lineage>
</organism>
<dbReference type="InterPro" id="IPR050107">
    <property type="entry name" value="ABC_carbohydrate_import_ATPase"/>
</dbReference>
<dbReference type="PATRIC" id="fig|1097667.3.peg.2406"/>
<keyword evidence="6" id="KW-0547">Nucleotide-binding</keyword>
<reference evidence="12 13" key="1">
    <citation type="journal article" date="2013" name="Biodegradation">
        <title>Quantitative proteomic analysis of ibuprofen-degrading Patulibacter sp. strain I11.</title>
        <authorList>
            <person name="Almeida B."/>
            <person name="Kjeldal H."/>
            <person name="Lolas I."/>
            <person name="Knudsen A.D."/>
            <person name="Carvalho G."/>
            <person name="Nielsen K.L."/>
            <person name="Barreto Crespo M.T."/>
            <person name="Stensballe A."/>
            <person name="Nielsen J.L."/>
        </authorList>
    </citation>
    <scope>NUCLEOTIDE SEQUENCE [LARGE SCALE GENOMIC DNA]</scope>
    <source>
        <strain evidence="12 13">I11</strain>
    </source>
</reference>
<evidence type="ECO:0000313" key="13">
    <source>
        <dbReference type="Proteomes" id="UP000005143"/>
    </source>
</evidence>
<comment type="subcellular location">
    <subcellularLocation>
        <location evidence="1">Cell membrane</location>
        <topology evidence="1">Multi-pass membrane protein</topology>
    </subcellularLocation>
</comment>
<evidence type="ECO:0000313" key="12">
    <source>
        <dbReference type="EMBL" id="EHN10716.1"/>
    </source>
</evidence>
<dbReference type="InterPro" id="IPR017871">
    <property type="entry name" value="ABC_transporter-like_CS"/>
</dbReference>
<feature type="transmembrane region" description="Helical" evidence="10">
    <location>
        <begin position="598"/>
        <end position="616"/>
    </location>
</feature>
<evidence type="ECO:0000256" key="3">
    <source>
        <dbReference type="ARBA" id="ARBA00022475"/>
    </source>
</evidence>
<evidence type="ECO:0000256" key="6">
    <source>
        <dbReference type="ARBA" id="ARBA00022741"/>
    </source>
</evidence>
<keyword evidence="7 12" id="KW-0067">ATP-binding</keyword>
<keyword evidence="4 10" id="KW-0812">Transmembrane</keyword>
<sequence>MSNRITPVGTVASPGVEDAPAAAPSLRITSVSKRFGAVQAIADVSLEVRPGEVHALLGENGAGKSTLMNVASGSIVPDEGTVEIGGVALTAGSPIAAQERGLAIVRQHPALMPDLTVAENMAVALPGRLGTGARTAQDEMRRHLARARCQADLGDRVEDLTVAQRQLLELAKALAQDPTVLVLDEPTAPLGRDAAAELLELVRELAAQGTAIVYISHRLPEVREIADRATVMRDGTVRATAGMDELTDDQILELIVGRSIEATFPDKRPPGGDEEPVLSLAGFSGPGFADVDLRIAPGEIVGLAGIAGNGQAELLRALAGLERSAGVVRLNGREIKLGHERRARAAGIAYLPSDRHEEGLMMSLSVRENASVSSLSRFARGGVMRPAAERRAVTEQRDALRIRTGSLETPVSALSGGNQQKVVLARAMLSQPTLILADEPTQGVDAGARMEIYRILREAAASGIPVLVVSSDSIELEGLCDRIVVFSRGQVVRELSGDDVTEEAMARAIVTATSIRRADDEHDDGPGRLAAVRRFASSDYGPAVILVAVILLLGAYTFNDNSRVLSSFNVTSMLTLLSVLIFISFGQLLVIMTGGIDLSVGPLAGFLVVVASFFVVDGKGAGVMIAGFALMIVIAVLVGLVNGSLIRFGGFTPIAATLATYIALQGLSQLLRPEQGGYISSGVTDAIQTDVGGIPVAFLVAVAVAIVLEHGLRRRRWGLRLRAAGSREEAAHAVGVPVRRTVILAYVGAALMTCAGAVLLMAQLGIGDASQGTSYTLSCITAVVLGGASLFGGRGSFIGVLLGAFLIQQITNATTFLGLSQAWQYWAVGLLALLAAGLYTQVRRGRRRAW</sequence>
<dbReference type="Pfam" id="PF02653">
    <property type="entry name" value="BPD_transp_2"/>
    <property type="match status" value="1"/>
</dbReference>
<dbReference type="GO" id="GO:0016887">
    <property type="term" value="F:ATP hydrolysis activity"/>
    <property type="evidence" value="ECO:0007669"/>
    <property type="project" value="InterPro"/>
</dbReference>
<dbReference type="GO" id="GO:0005524">
    <property type="term" value="F:ATP binding"/>
    <property type="evidence" value="ECO:0007669"/>
    <property type="project" value="UniProtKB-KW"/>
</dbReference>
<evidence type="ECO:0000256" key="10">
    <source>
        <dbReference type="SAM" id="Phobius"/>
    </source>
</evidence>
<keyword evidence="8 10" id="KW-1133">Transmembrane helix</keyword>
<dbReference type="Gene3D" id="3.40.50.300">
    <property type="entry name" value="P-loop containing nucleotide triphosphate hydrolases"/>
    <property type="match status" value="2"/>
</dbReference>
<dbReference type="InterPro" id="IPR027417">
    <property type="entry name" value="P-loop_NTPase"/>
</dbReference>
<evidence type="ECO:0000256" key="5">
    <source>
        <dbReference type="ARBA" id="ARBA00022737"/>
    </source>
</evidence>
<feature type="transmembrane region" description="Helical" evidence="10">
    <location>
        <begin position="743"/>
        <end position="766"/>
    </location>
</feature>
<feature type="transmembrane region" description="Helical" evidence="10">
    <location>
        <begin position="691"/>
        <end position="712"/>
    </location>
</feature>
<dbReference type="SMART" id="SM00382">
    <property type="entry name" value="AAA"/>
    <property type="match status" value="2"/>
</dbReference>
<keyword evidence="9 10" id="KW-0472">Membrane</keyword>
<dbReference type="EMBL" id="AGUD01000204">
    <property type="protein sequence ID" value="EHN10716.1"/>
    <property type="molecule type" value="Genomic_DNA"/>
</dbReference>
<dbReference type="AlphaFoldDB" id="H0E6H5"/>
<dbReference type="GO" id="GO:0022857">
    <property type="term" value="F:transmembrane transporter activity"/>
    <property type="evidence" value="ECO:0007669"/>
    <property type="project" value="InterPro"/>
</dbReference>
<evidence type="ECO:0000256" key="8">
    <source>
        <dbReference type="ARBA" id="ARBA00022989"/>
    </source>
</evidence>
<feature type="domain" description="ABC transporter" evidence="11">
    <location>
        <begin position="272"/>
        <end position="513"/>
    </location>
</feature>
<feature type="domain" description="ABC transporter" evidence="11">
    <location>
        <begin position="26"/>
        <end position="259"/>
    </location>
</feature>
<proteinExistence type="predicted"/>
<dbReference type="PROSITE" id="PS50893">
    <property type="entry name" value="ABC_TRANSPORTER_2"/>
    <property type="match status" value="2"/>
</dbReference>